<proteinExistence type="predicted"/>
<evidence type="ECO:0000256" key="2">
    <source>
        <dbReference type="ARBA" id="ARBA00022448"/>
    </source>
</evidence>
<keyword evidence="3" id="KW-1003">Cell membrane</keyword>
<dbReference type="PANTHER" id="PTHR43271:SF2">
    <property type="entry name" value="BLL2771 PROTEIN"/>
    <property type="match status" value="1"/>
</dbReference>
<comment type="caution">
    <text evidence="6">The sequence shown here is derived from an EMBL/GenBank/DDBJ whole genome shotgun (WGS) entry which is preliminary data.</text>
</comment>
<dbReference type="CDD" id="cd17324">
    <property type="entry name" value="MFS_NepI_like"/>
    <property type="match status" value="1"/>
</dbReference>
<dbReference type="PANTHER" id="PTHR43271">
    <property type="entry name" value="BLL2771 PROTEIN"/>
    <property type="match status" value="1"/>
</dbReference>
<dbReference type="Gene3D" id="1.20.1250.20">
    <property type="entry name" value="MFS general substrate transporter like domains"/>
    <property type="match status" value="1"/>
</dbReference>
<dbReference type="InterPro" id="IPR011701">
    <property type="entry name" value="MFS"/>
</dbReference>
<dbReference type="SUPFAM" id="SSF103473">
    <property type="entry name" value="MFS general substrate transporter"/>
    <property type="match status" value="1"/>
</dbReference>
<evidence type="ECO:0000313" key="6">
    <source>
        <dbReference type="EMBL" id="KKN96033.1"/>
    </source>
</evidence>
<evidence type="ECO:0000256" key="3">
    <source>
        <dbReference type="ARBA" id="ARBA00022475"/>
    </source>
</evidence>
<dbReference type="InterPro" id="IPR020846">
    <property type="entry name" value="MFS_dom"/>
</dbReference>
<dbReference type="GO" id="GO:0005886">
    <property type="term" value="C:plasma membrane"/>
    <property type="evidence" value="ECO:0007669"/>
    <property type="project" value="UniProtKB-SubCell"/>
</dbReference>
<evidence type="ECO:0000256" key="4">
    <source>
        <dbReference type="SAM" id="Phobius"/>
    </source>
</evidence>
<dbReference type="AlphaFoldDB" id="A0A0F9XUK9"/>
<dbReference type="Pfam" id="PF07690">
    <property type="entry name" value="MFS_1"/>
    <property type="match status" value="1"/>
</dbReference>
<evidence type="ECO:0000259" key="5">
    <source>
        <dbReference type="PROSITE" id="PS50850"/>
    </source>
</evidence>
<feature type="transmembrane region" description="Helical" evidence="4">
    <location>
        <begin position="137"/>
        <end position="159"/>
    </location>
</feature>
<feature type="transmembrane region" description="Helical" evidence="4">
    <location>
        <begin position="171"/>
        <end position="191"/>
    </location>
</feature>
<sequence>MNPGSLIEPGTPAYRRACLALVLASLVIFANLYALHPLLPLIAREFGVSTLQAGNAFTITSLTLGLSLLIHGPLSDALGRKGPLLAGLAATTLLTGCMVFSSEFSTLLWLRAALGLALGVLPAVAIAYLGDTMSRTALVGAVGLYISGNTLGGAGGRVIGGFIGDHLSLQAVFVFLTAFSLCGLALVAYLLPKPAHFVPQRLSLGGSLKGFAAHLKNPALLPAFVLGGFNFMIFINLYTYLTFRLSAPPWSLGSGTLGLLFLTYLAGTFSASLSGRLSFHRAPLGMAAGVAFMITGTSLLLATQLWLIILGLLCNAFGFFLTHSLANSWINQKAAFGKASASSLYSVFYYLGAAAGIYYLEPFWQGFGWHAVIGASLLMLLINMVLIGYLSRRR</sequence>
<keyword evidence="4" id="KW-0812">Transmembrane</keyword>
<keyword evidence="4" id="KW-0472">Membrane</keyword>
<comment type="subcellular location">
    <subcellularLocation>
        <location evidence="1">Cell membrane</location>
        <topology evidence="1">Multi-pass membrane protein</topology>
    </subcellularLocation>
</comment>
<keyword evidence="2" id="KW-0813">Transport</keyword>
<dbReference type="EMBL" id="LAZR01000067">
    <property type="protein sequence ID" value="KKN96033.1"/>
    <property type="molecule type" value="Genomic_DNA"/>
</dbReference>
<accession>A0A0F9XUK9</accession>
<organism evidence="6">
    <name type="scientific">marine sediment metagenome</name>
    <dbReference type="NCBI Taxonomy" id="412755"/>
    <lineage>
        <taxon>unclassified sequences</taxon>
        <taxon>metagenomes</taxon>
        <taxon>ecological metagenomes</taxon>
    </lineage>
</organism>
<feature type="transmembrane region" description="Helical" evidence="4">
    <location>
        <begin position="219"/>
        <end position="238"/>
    </location>
</feature>
<feature type="transmembrane region" description="Helical" evidence="4">
    <location>
        <begin position="108"/>
        <end position="130"/>
    </location>
</feature>
<feature type="transmembrane region" description="Helical" evidence="4">
    <location>
        <begin position="51"/>
        <end position="70"/>
    </location>
</feature>
<dbReference type="GO" id="GO:0022857">
    <property type="term" value="F:transmembrane transporter activity"/>
    <property type="evidence" value="ECO:0007669"/>
    <property type="project" value="InterPro"/>
</dbReference>
<gene>
    <name evidence="6" type="ORF">LCGC14_0172690</name>
</gene>
<protein>
    <recommendedName>
        <fullName evidence="5">Major facilitator superfamily (MFS) profile domain-containing protein</fullName>
    </recommendedName>
</protein>
<reference evidence="6" key="1">
    <citation type="journal article" date="2015" name="Nature">
        <title>Complex archaea that bridge the gap between prokaryotes and eukaryotes.</title>
        <authorList>
            <person name="Spang A."/>
            <person name="Saw J.H."/>
            <person name="Jorgensen S.L."/>
            <person name="Zaremba-Niedzwiedzka K."/>
            <person name="Martijn J."/>
            <person name="Lind A.E."/>
            <person name="van Eijk R."/>
            <person name="Schleper C."/>
            <person name="Guy L."/>
            <person name="Ettema T.J."/>
        </authorList>
    </citation>
    <scope>NUCLEOTIDE SEQUENCE</scope>
</reference>
<feature type="transmembrane region" description="Helical" evidence="4">
    <location>
        <begin position="82"/>
        <end position="102"/>
    </location>
</feature>
<dbReference type="InterPro" id="IPR036259">
    <property type="entry name" value="MFS_trans_sf"/>
</dbReference>
<keyword evidence="4" id="KW-1133">Transmembrane helix</keyword>
<feature type="transmembrane region" description="Helical" evidence="4">
    <location>
        <begin position="308"/>
        <end position="330"/>
    </location>
</feature>
<feature type="transmembrane region" description="Helical" evidence="4">
    <location>
        <begin position="250"/>
        <end position="271"/>
    </location>
</feature>
<feature type="domain" description="Major facilitator superfamily (MFS) profile" evidence="5">
    <location>
        <begin position="17"/>
        <end position="394"/>
    </location>
</feature>
<feature type="transmembrane region" description="Helical" evidence="4">
    <location>
        <begin position="17"/>
        <end position="39"/>
    </location>
</feature>
<name>A0A0F9XUK9_9ZZZZ</name>
<evidence type="ECO:0000256" key="1">
    <source>
        <dbReference type="ARBA" id="ARBA00004651"/>
    </source>
</evidence>
<feature type="transmembrane region" description="Helical" evidence="4">
    <location>
        <begin position="366"/>
        <end position="390"/>
    </location>
</feature>
<feature type="transmembrane region" description="Helical" evidence="4">
    <location>
        <begin position="283"/>
        <end position="302"/>
    </location>
</feature>
<dbReference type="PROSITE" id="PS50850">
    <property type="entry name" value="MFS"/>
    <property type="match status" value="1"/>
</dbReference>
<feature type="transmembrane region" description="Helical" evidence="4">
    <location>
        <begin position="342"/>
        <end position="360"/>
    </location>
</feature>